<dbReference type="AlphaFoldDB" id="A0A4P2Q3N9"/>
<evidence type="ECO:0008006" key="5">
    <source>
        <dbReference type="Google" id="ProtNLM"/>
    </source>
</evidence>
<reference evidence="3 4" key="1">
    <citation type="submission" date="2015-09" db="EMBL/GenBank/DDBJ databases">
        <title>Sorangium comparison.</title>
        <authorList>
            <person name="Zaburannyi N."/>
            <person name="Bunk B."/>
            <person name="Overmann J."/>
            <person name="Mueller R."/>
        </authorList>
    </citation>
    <scope>NUCLEOTIDE SEQUENCE [LARGE SCALE GENOMIC DNA]</scope>
    <source>
        <strain evidence="3 4">So ceGT47</strain>
    </source>
</reference>
<dbReference type="OrthoDB" id="5516608at2"/>
<dbReference type="Proteomes" id="UP000295781">
    <property type="component" value="Chromosome"/>
</dbReference>
<feature type="compositionally biased region" description="Low complexity" evidence="1">
    <location>
        <begin position="33"/>
        <end position="42"/>
    </location>
</feature>
<dbReference type="PROSITE" id="PS51257">
    <property type="entry name" value="PROKAR_LIPOPROTEIN"/>
    <property type="match status" value="1"/>
</dbReference>
<dbReference type="EMBL" id="CP012670">
    <property type="protein sequence ID" value="AUX23945.1"/>
    <property type="molecule type" value="Genomic_DNA"/>
</dbReference>
<protein>
    <recommendedName>
        <fullName evidence="5">Kazal-like domain-containing protein</fullName>
    </recommendedName>
</protein>
<organism evidence="3 4">
    <name type="scientific">Sorangium cellulosum</name>
    <name type="common">Polyangium cellulosum</name>
    <dbReference type="NCBI Taxonomy" id="56"/>
    <lineage>
        <taxon>Bacteria</taxon>
        <taxon>Pseudomonadati</taxon>
        <taxon>Myxococcota</taxon>
        <taxon>Polyangia</taxon>
        <taxon>Polyangiales</taxon>
        <taxon>Polyangiaceae</taxon>
        <taxon>Sorangium</taxon>
    </lineage>
</organism>
<dbReference type="RefSeq" id="WP_129349489.1">
    <property type="nucleotide sequence ID" value="NZ_CP012670.1"/>
</dbReference>
<feature type="chain" id="PRO_5020626379" description="Kazal-like domain-containing protein" evidence="2">
    <location>
        <begin position="23"/>
        <end position="135"/>
    </location>
</feature>
<feature type="signal peptide" evidence="2">
    <location>
        <begin position="1"/>
        <end position="22"/>
    </location>
</feature>
<evidence type="ECO:0000256" key="1">
    <source>
        <dbReference type="SAM" id="MobiDB-lite"/>
    </source>
</evidence>
<evidence type="ECO:0000313" key="4">
    <source>
        <dbReference type="Proteomes" id="UP000295781"/>
    </source>
</evidence>
<proteinExistence type="predicted"/>
<accession>A0A4P2Q3N9</accession>
<name>A0A4P2Q3N9_SORCE</name>
<keyword evidence="2" id="KW-0732">Signal</keyword>
<sequence>MRRALPSLLAAILLAACGGAVDAPSGGGGAGGADAAQGASATGAGGGAPRVCGGRSGGTCGQAELCDYPDDSCGHFDSEGRCTARPGGCPEDCPGVCGCDRKFYCNACAAHQAGVDVLEGASCSAPWETELGGAD</sequence>
<evidence type="ECO:0000313" key="3">
    <source>
        <dbReference type="EMBL" id="AUX23945.1"/>
    </source>
</evidence>
<feature type="region of interest" description="Disordered" evidence="1">
    <location>
        <begin position="28"/>
        <end position="47"/>
    </location>
</feature>
<gene>
    <name evidence="3" type="ORF">SOCEGT47_044760</name>
</gene>
<evidence type="ECO:0000256" key="2">
    <source>
        <dbReference type="SAM" id="SignalP"/>
    </source>
</evidence>